<evidence type="ECO:0000313" key="1">
    <source>
        <dbReference type="EMBL" id="CZR34800.1"/>
    </source>
</evidence>
<proteinExistence type="predicted"/>
<sequence>MQDTLTSYVCLMKHVVMIIQDKARPVACANSDAGNEIHFIWSASSISDYGFAISQVSDMTRVLMTHNLHDRENKWGIKSHNSALALASLTTARR</sequence>
<organism evidence="1 2">
    <name type="scientific">Fusarium proliferatum (strain ET1)</name>
    <name type="common">Orchid endophyte fungus</name>
    <dbReference type="NCBI Taxonomy" id="1227346"/>
    <lineage>
        <taxon>Eukaryota</taxon>
        <taxon>Fungi</taxon>
        <taxon>Dikarya</taxon>
        <taxon>Ascomycota</taxon>
        <taxon>Pezizomycotina</taxon>
        <taxon>Sordariomycetes</taxon>
        <taxon>Hypocreomycetidae</taxon>
        <taxon>Hypocreales</taxon>
        <taxon>Nectriaceae</taxon>
        <taxon>Fusarium</taxon>
        <taxon>Fusarium fujikuroi species complex</taxon>
    </lineage>
</organism>
<protein>
    <submittedName>
        <fullName evidence="1">Uncharacterized protein</fullName>
    </submittedName>
</protein>
<accession>A0A1L7V697</accession>
<evidence type="ECO:0000313" key="2">
    <source>
        <dbReference type="Proteomes" id="UP000183971"/>
    </source>
</evidence>
<dbReference type="AlphaFoldDB" id="A0A1L7V697"/>
<name>A0A1L7V697_FUSPR</name>
<dbReference type="EMBL" id="FJOF01000001">
    <property type="protein sequence ID" value="CZR34800.1"/>
    <property type="molecule type" value="Genomic_DNA"/>
</dbReference>
<dbReference type="VEuPathDB" id="FungiDB:FPRO_01079"/>
<dbReference type="GeneID" id="42045967"/>
<dbReference type="Proteomes" id="UP000183971">
    <property type="component" value="Unassembled WGS sequence"/>
</dbReference>
<keyword evidence="2" id="KW-1185">Reference proteome</keyword>
<reference evidence="2" key="1">
    <citation type="journal article" date="2016" name="Genome Biol. Evol.">
        <title>Comparative 'omics' of the Fusarium fujikuroi species complex highlights differences in genetic potential and metabolite synthesis.</title>
        <authorList>
            <person name="Niehaus E.-M."/>
            <person name="Muensterkoetter M."/>
            <person name="Proctor R.H."/>
            <person name="Brown D.W."/>
            <person name="Sharon A."/>
            <person name="Idan Y."/>
            <person name="Oren-Young L."/>
            <person name="Sieber C.M."/>
            <person name="Novak O."/>
            <person name="Pencik A."/>
            <person name="Tarkowska D."/>
            <person name="Hromadova K."/>
            <person name="Freeman S."/>
            <person name="Maymon M."/>
            <person name="Elazar M."/>
            <person name="Youssef S.A."/>
            <person name="El-Shabrawy E.S.M."/>
            <person name="Shalaby A.B.A."/>
            <person name="Houterman P."/>
            <person name="Brock N.L."/>
            <person name="Burkhardt I."/>
            <person name="Tsavkelova E.A."/>
            <person name="Dickschat J.S."/>
            <person name="Galuszka P."/>
            <person name="Gueldener U."/>
            <person name="Tudzynski B."/>
        </authorList>
    </citation>
    <scope>NUCLEOTIDE SEQUENCE [LARGE SCALE GENOMIC DNA]</scope>
    <source>
        <strain evidence="2">ET1</strain>
    </source>
</reference>
<comment type="caution">
    <text evidence="1">The sequence shown here is derived from an EMBL/GenBank/DDBJ whole genome shotgun (WGS) entry which is preliminary data.</text>
</comment>
<gene>
    <name evidence="1" type="ORF">FPRO_01079</name>
</gene>
<dbReference type="RefSeq" id="XP_031075393.1">
    <property type="nucleotide sequence ID" value="XM_031219314.1"/>
</dbReference>